<keyword evidence="1" id="KW-0732">Signal</keyword>
<dbReference type="EMBL" id="JBGFTU010000015">
    <property type="protein sequence ID" value="MEZ0165813.1"/>
    <property type="molecule type" value="Genomic_DNA"/>
</dbReference>
<evidence type="ECO:0000313" key="2">
    <source>
        <dbReference type="EMBL" id="MEZ0165813.1"/>
    </source>
</evidence>
<evidence type="ECO:0000313" key="3">
    <source>
        <dbReference type="Proteomes" id="UP001565927"/>
    </source>
</evidence>
<dbReference type="RefSeq" id="WP_370442039.1">
    <property type="nucleotide sequence ID" value="NZ_JBGFTU010000015.1"/>
</dbReference>
<dbReference type="PANTHER" id="PTHR30032">
    <property type="entry name" value="N-ACETYLMURAMOYL-L-ALANINE AMIDASE-RELATED"/>
    <property type="match status" value="1"/>
</dbReference>
<feature type="signal peptide" evidence="1">
    <location>
        <begin position="1"/>
        <end position="35"/>
    </location>
</feature>
<protein>
    <submittedName>
        <fullName evidence="2">Cell wall-binding repeat-containing protein</fullName>
    </submittedName>
</protein>
<dbReference type="Proteomes" id="UP001565927">
    <property type="component" value="Unassembled WGS sequence"/>
</dbReference>
<dbReference type="InterPro" id="IPR006311">
    <property type="entry name" value="TAT_signal"/>
</dbReference>
<dbReference type="InterPro" id="IPR013783">
    <property type="entry name" value="Ig-like_fold"/>
</dbReference>
<dbReference type="Gene3D" id="3.40.50.12090">
    <property type="match status" value="2"/>
</dbReference>
<dbReference type="PANTHER" id="PTHR30032:SF8">
    <property type="entry name" value="GERMINATION-SPECIFIC N-ACETYLMURAMOYL-L-ALANINE AMIDASE"/>
    <property type="match status" value="1"/>
</dbReference>
<sequence>MTAATSRLRRRGIGAGVAALVGLSGLGLAAMPAQAAAGFDPSSASARLAGVDRYDTAAKAALAGWTTSSTVIVANGEVTGIDALAASYLAGVKDAPILLTQRDSVPSQTAAAIASLNPSTVIVLGDTNAVSASTYSSLVGSKTGQRIDGPNRFATAVDVMTEAGVTPPKTVFLARGDQYGAGQVAADALAAGPAAFKNRIPVLLTNQDSLPAETLAALNTAGVTKVYVLGNSNAVSDAVYTQVDNLASVTDIERIQGSDRTATAAAIANEADFGFNRTGAALANGFRIDALAAGPVAGRAGSPILLTEGTVGLGVGTESYLRANASTLTRAWVFGDANSVTPTIATAATTAADGGSTNTNQRYTFAPTGPQIKTISENNNNAGVTQYTVSGLGTDRVNLALVTPESVRADGTFAVASGASTATLSPSAVGAITVVNGVGNTSGKTASNITPVNGSVTFTVTSDTAGSAVPVVFSAADNNATLSVSSAGIASEAYGVGGQITWLPTAAEAGNFGGTSPLGITAVDKTAGYFVAGSGNDARVFRWKTGDTFQRDLNTAPTATNIINTSQGDFLERISAGDAIAGSYSTTGASNFILTDLAPVAPATVTAAKGTPSTTSAVVSISDSTTTSVASYNVYRAAVPTTATPNTAPTALSSYTRVGSVNDATPNATNGAAVTFTDNGLTAATRYFYAVTSVDSSGQEGSAFTPTTELVTDPVAAATTPRSSSIAYNDGNANGRLDSGDVVTVTFDQAVTVGSTWAINLIDGANNAATISNSNATATTNAAGTLLTVNLTASPQVTSGAGPLVLTGGNASGVEVLTATGIGNATGNWNVAGSGDRTIAGTAPAAVPASAITITPTTIDIAVPGSGTNNLPAGSNLIRVYNANGVVQAYATVTTGTANDATGVTNLVTTPGGSTAANLPAGDYLVTYQNTTNGVTGLVSNGSAPKARV</sequence>
<dbReference type="Pfam" id="PF04122">
    <property type="entry name" value="CW_binding_2"/>
    <property type="match status" value="3"/>
</dbReference>
<keyword evidence="3" id="KW-1185">Reference proteome</keyword>
<dbReference type="InterPro" id="IPR051922">
    <property type="entry name" value="Bact_Sporulation_Assoc"/>
</dbReference>
<reference evidence="2 3" key="1">
    <citation type="submission" date="2024-07" db="EMBL/GenBank/DDBJ databases">
        <authorList>
            <person name="Thanompreechachai J."/>
            <person name="Duangmal K."/>
        </authorList>
    </citation>
    <scope>NUCLEOTIDE SEQUENCE [LARGE SCALE GENOMIC DNA]</scope>
    <source>
        <strain evidence="2 3">LSe6-4</strain>
    </source>
</reference>
<feature type="chain" id="PRO_5046004403" evidence="1">
    <location>
        <begin position="36"/>
        <end position="949"/>
    </location>
</feature>
<proteinExistence type="predicted"/>
<dbReference type="InterPro" id="IPR007253">
    <property type="entry name" value="Cell_wall-bd_2"/>
</dbReference>
<dbReference type="PROSITE" id="PS51318">
    <property type="entry name" value="TAT"/>
    <property type="match status" value="1"/>
</dbReference>
<name>A0ABV4H536_9ACTN</name>
<gene>
    <name evidence="2" type="ORF">AB2L27_13730</name>
</gene>
<evidence type="ECO:0000256" key="1">
    <source>
        <dbReference type="SAM" id="SignalP"/>
    </source>
</evidence>
<dbReference type="Gene3D" id="2.60.40.10">
    <property type="entry name" value="Immunoglobulins"/>
    <property type="match status" value="1"/>
</dbReference>
<comment type="caution">
    <text evidence="2">The sequence shown here is derived from an EMBL/GenBank/DDBJ whole genome shotgun (WGS) entry which is preliminary data.</text>
</comment>
<accession>A0ABV4H536</accession>
<organism evidence="2 3">
    <name type="scientific">Kineococcus halophytocola</name>
    <dbReference type="NCBI Taxonomy" id="3234027"/>
    <lineage>
        <taxon>Bacteria</taxon>
        <taxon>Bacillati</taxon>
        <taxon>Actinomycetota</taxon>
        <taxon>Actinomycetes</taxon>
        <taxon>Kineosporiales</taxon>
        <taxon>Kineosporiaceae</taxon>
        <taxon>Kineococcus</taxon>
    </lineage>
</organism>